<name>A0AAF0HF06_9HYPH</name>
<feature type="active site" description="Proton acceptor" evidence="6">
    <location>
        <position position="311"/>
    </location>
</feature>
<dbReference type="InterPro" id="IPR054157">
    <property type="entry name" value="AGAO-like_N2"/>
</dbReference>
<accession>A0AAF0HF06</accession>
<feature type="domain" description="Copper amine oxidase N3-terminal" evidence="11">
    <location>
        <begin position="111"/>
        <end position="205"/>
    </location>
</feature>
<comment type="similarity">
    <text evidence="1 8">Belongs to the copper/topaquinone oxidase family.</text>
</comment>
<evidence type="ECO:0000256" key="4">
    <source>
        <dbReference type="ARBA" id="ARBA00023002"/>
    </source>
</evidence>
<dbReference type="EMBL" id="CP124734">
    <property type="protein sequence ID" value="WHA43344.1"/>
    <property type="molecule type" value="Genomic_DNA"/>
</dbReference>
<dbReference type="Gene3D" id="3.10.450.40">
    <property type="match status" value="2"/>
</dbReference>
<evidence type="ECO:0000256" key="9">
    <source>
        <dbReference type="SAM" id="SignalP"/>
    </source>
</evidence>
<dbReference type="PRINTS" id="PR00766">
    <property type="entry name" value="CUDAOXIDASE"/>
</dbReference>
<evidence type="ECO:0000313" key="13">
    <source>
        <dbReference type="EMBL" id="WHA43344.1"/>
    </source>
</evidence>
<feature type="domain" description="Copper amine oxidase catalytic" evidence="10">
    <location>
        <begin position="236"/>
        <end position="653"/>
    </location>
</feature>
<keyword evidence="5 8" id="KW-0186">Copper</keyword>
<evidence type="ECO:0000256" key="3">
    <source>
        <dbReference type="ARBA" id="ARBA00022772"/>
    </source>
</evidence>
<dbReference type="Pfam" id="PF01179">
    <property type="entry name" value="Cu_amine_oxid"/>
    <property type="match status" value="1"/>
</dbReference>
<reference evidence="13" key="1">
    <citation type="submission" date="2023-05" db="EMBL/GenBank/DDBJ databases">
        <title>Complete genome sequence of Agrobacterium larrymoorei CFBP5477.</title>
        <authorList>
            <person name="Yen H.-C."/>
            <person name="Chou L."/>
            <person name="Lin Y.-C."/>
            <person name="Lai E.-M."/>
            <person name="Kuo C.-H."/>
        </authorList>
    </citation>
    <scope>NUCLEOTIDE SEQUENCE</scope>
    <source>
        <strain evidence="13">CFBP5477</strain>
    </source>
</reference>
<evidence type="ECO:0000313" key="14">
    <source>
        <dbReference type="Proteomes" id="UP000298664"/>
    </source>
</evidence>
<keyword evidence="9" id="KW-0732">Signal</keyword>
<evidence type="ECO:0000256" key="2">
    <source>
        <dbReference type="ARBA" id="ARBA00022723"/>
    </source>
</evidence>
<comment type="PTM">
    <text evidence="7 8">Topaquinone (TPQ) is generated by copper-dependent autoxidation of a specific tyrosyl residue.</text>
</comment>
<dbReference type="RefSeq" id="WP_170980270.1">
    <property type="nucleotide sequence ID" value="NZ_CP124734.1"/>
</dbReference>
<organism evidence="13 14">
    <name type="scientific">Agrobacterium larrymoorei</name>
    <dbReference type="NCBI Taxonomy" id="160699"/>
    <lineage>
        <taxon>Bacteria</taxon>
        <taxon>Pseudomonadati</taxon>
        <taxon>Pseudomonadota</taxon>
        <taxon>Alphaproteobacteria</taxon>
        <taxon>Hyphomicrobiales</taxon>
        <taxon>Rhizobiaceae</taxon>
        <taxon>Rhizobium/Agrobacterium group</taxon>
        <taxon>Agrobacterium</taxon>
    </lineage>
</organism>
<evidence type="ECO:0000256" key="1">
    <source>
        <dbReference type="ARBA" id="ARBA00007983"/>
    </source>
</evidence>
<dbReference type="EC" id="1.4.3.-" evidence="8"/>
<dbReference type="GO" id="GO:0005507">
    <property type="term" value="F:copper ion binding"/>
    <property type="evidence" value="ECO:0007669"/>
    <property type="project" value="InterPro"/>
</dbReference>
<dbReference type="InterPro" id="IPR000269">
    <property type="entry name" value="Cu_amine_oxidase"/>
</dbReference>
<dbReference type="GO" id="GO:0048038">
    <property type="term" value="F:quinone binding"/>
    <property type="evidence" value="ECO:0007669"/>
    <property type="project" value="InterPro"/>
</dbReference>
<dbReference type="GO" id="GO:0009308">
    <property type="term" value="P:amine metabolic process"/>
    <property type="evidence" value="ECO:0007669"/>
    <property type="project" value="UniProtKB-UniRule"/>
</dbReference>
<dbReference type="PANTHER" id="PTHR10638">
    <property type="entry name" value="COPPER AMINE OXIDASE"/>
    <property type="match status" value="1"/>
</dbReference>
<evidence type="ECO:0000259" key="12">
    <source>
        <dbReference type="Pfam" id="PF21994"/>
    </source>
</evidence>
<dbReference type="InterPro" id="IPR016182">
    <property type="entry name" value="Cu_amine_oxidase_N-reg"/>
</dbReference>
<feature type="chain" id="PRO_5041921637" description="Amine oxidase" evidence="9">
    <location>
        <begin position="24"/>
        <end position="659"/>
    </location>
</feature>
<proteinExistence type="inferred from homology"/>
<comment type="cofactor">
    <cofactor evidence="8">
        <name>Cu cation</name>
        <dbReference type="ChEBI" id="CHEBI:23378"/>
    </cofactor>
    <text evidence="8">Contains 1 topaquinone per subunit.</text>
</comment>
<evidence type="ECO:0000259" key="10">
    <source>
        <dbReference type="Pfam" id="PF01179"/>
    </source>
</evidence>
<evidence type="ECO:0000256" key="8">
    <source>
        <dbReference type="RuleBase" id="RU000672"/>
    </source>
</evidence>
<evidence type="ECO:0000256" key="5">
    <source>
        <dbReference type="ARBA" id="ARBA00023008"/>
    </source>
</evidence>
<dbReference type="Gene3D" id="2.70.98.20">
    <property type="entry name" value="Copper amine oxidase, catalytic domain"/>
    <property type="match status" value="1"/>
</dbReference>
<dbReference type="Pfam" id="PF21994">
    <property type="entry name" value="AGAO-like_N2"/>
    <property type="match status" value="1"/>
</dbReference>
<sequence>MKLTKLIATTTLTLGLAASAALAHPLDGLTADEYKKINDIMRAEKVADDATLYPLIELKEPPKADVLAWKEGDSLDRKATVYLTSKDGFNEAVVNITKGTVESNTKAGGQPMVLFTEFMNALEGALSHPDMIAGLAKRGLKPDQAFCLPLTAGNFFTEEYENSRLMKVPCYRVPDGSNFYAKPIEGLFALYDVGKKEVLRVVDNGVIDLPKDGWGYTEEEVAKRTSLRPKTNPVKLSQEGGPNYKIDGSHLEWDIWRFNFRVDKRPGLVLSNLDVNDGGTWRSVIYQAHLSEVFVPYMDSAEGWYWRTYMDSGEYGFGLFMTPLRAGIDCPANATFLPATIADDKGNPLVIPDAICIFERSNGDPAWRHFEIFAQTPDKPVPAEGRPATELVVRTASEVGNYDYLIDYRLQQNGQVNIYIGATGLDAVKGVASTSMKDKTAKADTAHGTLIAPNLVAINHDHYFNFRIDFDIDQPINHFSTMDIVPAKVDPSSPRKSMWTVEHNMPMTEMQARYKLSAMQPRYFHISDPSREGYLGHEPGYMIHHGDVSYGPFDFANDPPMKRNAYIEYSVWNTVYDPEQRYAGGKFAMQSDGSDTLAEWVKKDQSLMGKDIVTWFSAGFHHIPRMEDWPVMSTEWKTIHIMPHNFFAHNPALTIRNPE</sequence>
<dbReference type="PANTHER" id="PTHR10638:SF41">
    <property type="entry name" value="AMINE OXIDASE"/>
    <property type="match status" value="1"/>
</dbReference>
<evidence type="ECO:0000256" key="7">
    <source>
        <dbReference type="PIRSR" id="PIRSR600269-51"/>
    </source>
</evidence>
<dbReference type="InterPro" id="IPR015798">
    <property type="entry name" value="Cu_amine_oxidase_C"/>
</dbReference>
<keyword evidence="4 8" id="KW-0560">Oxidoreductase</keyword>
<keyword evidence="3 6" id="KW-0801">TPQ</keyword>
<keyword evidence="2 8" id="KW-0479">Metal-binding</keyword>
<protein>
    <recommendedName>
        <fullName evidence="8">Amine oxidase</fullName>
        <ecNumber evidence="8">1.4.3.-</ecNumber>
    </recommendedName>
</protein>
<feature type="domain" description="AGAO-like N2" evidence="12">
    <location>
        <begin position="30"/>
        <end position="103"/>
    </location>
</feature>
<dbReference type="SUPFAM" id="SSF49998">
    <property type="entry name" value="Amine oxidase catalytic domain"/>
    <property type="match status" value="1"/>
</dbReference>
<feature type="active site" description="Schiff-base intermediate with substrate; via topaquinone" evidence="6">
    <location>
        <position position="402"/>
    </location>
</feature>
<feature type="modified residue" description="2',4',5'-topaquinone" evidence="7">
    <location>
        <position position="402"/>
    </location>
</feature>
<feature type="signal peptide" evidence="9">
    <location>
        <begin position="1"/>
        <end position="23"/>
    </location>
</feature>
<evidence type="ECO:0000259" key="11">
    <source>
        <dbReference type="Pfam" id="PF02728"/>
    </source>
</evidence>
<dbReference type="SUPFAM" id="SSF54416">
    <property type="entry name" value="Amine oxidase N-terminal region"/>
    <property type="match status" value="2"/>
</dbReference>
<dbReference type="GO" id="GO:0008131">
    <property type="term" value="F:primary methylamine oxidase activity"/>
    <property type="evidence" value="ECO:0007669"/>
    <property type="project" value="InterPro"/>
</dbReference>
<evidence type="ECO:0000256" key="6">
    <source>
        <dbReference type="PIRSR" id="PIRSR600269-50"/>
    </source>
</evidence>
<dbReference type="Proteomes" id="UP000298664">
    <property type="component" value="Chromosome Linear"/>
</dbReference>
<dbReference type="InterPro" id="IPR036460">
    <property type="entry name" value="Cu_amine_oxidase_C_sf"/>
</dbReference>
<dbReference type="AlphaFoldDB" id="A0AAF0HF06"/>
<gene>
    <name evidence="13" type="ORF">CFBP5477_019080</name>
</gene>
<dbReference type="Pfam" id="PF02728">
    <property type="entry name" value="Cu_amine_oxidN3"/>
    <property type="match status" value="1"/>
</dbReference>
<dbReference type="InterPro" id="IPR015802">
    <property type="entry name" value="Cu_amine_oxidase_N3"/>
</dbReference>